<sequence length="100" mass="11660">MTWASEEFKKRSNAAKATRASNMGGSLHTEGSVSMETHRRRMEKEKERLVTYVEVFEDKHIKKKKDGKREWVELCAARTYEAYKKILGGMASKSTRFRGW</sequence>
<name>A0AC58SSJ3_TOBAC</name>
<reference evidence="1" key="1">
    <citation type="journal article" date="2014" name="Nat. Commun.">
        <title>The tobacco genome sequence and its comparison with those of tomato and potato.</title>
        <authorList>
            <person name="Sierro N."/>
            <person name="Battey J.N."/>
            <person name="Ouadi S."/>
            <person name="Bakaher N."/>
            <person name="Bovet L."/>
            <person name="Willig A."/>
            <person name="Goepfert S."/>
            <person name="Peitsch M.C."/>
            <person name="Ivanov N.V."/>
        </authorList>
    </citation>
    <scope>NUCLEOTIDE SEQUENCE [LARGE SCALE GENOMIC DNA]</scope>
</reference>
<dbReference type="RefSeq" id="XP_075087928.1">
    <property type="nucleotide sequence ID" value="XM_075231827.1"/>
</dbReference>
<evidence type="ECO:0000313" key="1">
    <source>
        <dbReference type="Proteomes" id="UP000790787"/>
    </source>
</evidence>
<proteinExistence type="predicted"/>
<keyword evidence="1" id="KW-1185">Reference proteome</keyword>
<protein>
    <submittedName>
        <fullName evidence="2">Uncharacterized protein LOC142169893</fullName>
    </submittedName>
</protein>
<organism evidence="1 2">
    <name type="scientific">Nicotiana tabacum</name>
    <name type="common">Common tobacco</name>
    <dbReference type="NCBI Taxonomy" id="4097"/>
    <lineage>
        <taxon>Eukaryota</taxon>
        <taxon>Viridiplantae</taxon>
        <taxon>Streptophyta</taxon>
        <taxon>Embryophyta</taxon>
        <taxon>Tracheophyta</taxon>
        <taxon>Spermatophyta</taxon>
        <taxon>Magnoliopsida</taxon>
        <taxon>eudicotyledons</taxon>
        <taxon>Gunneridae</taxon>
        <taxon>Pentapetalae</taxon>
        <taxon>asterids</taxon>
        <taxon>lamiids</taxon>
        <taxon>Solanales</taxon>
        <taxon>Solanaceae</taxon>
        <taxon>Nicotianoideae</taxon>
        <taxon>Nicotianeae</taxon>
        <taxon>Nicotiana</taxon>
    </lineage>
</organism>
<dbReference type="Proteomes" id="UP000790787">
    <property type="component" value="Chromosome 15"/>
</dbReference>
<gene>
    <name evidence="2" type="primary">LOC142169893</name>
</gene>
<accession>A0AC58SSJ3</accession>
<evidence type="ECO:0000313" key="2">
    <source>
        <dbReference type="RefSeq" id="XP_075087928.1"/>
    </source>
</evidence>
<reference evidence="2" key="2">
    <citation type="submission" date="2025-08" db="UniProtKB">
        <authorList>
            <consortium name="RefSeq"/>
        </authorList>
    </citation>
    <scope>IDENTIFICATION</scope>
    <source>
        <tissue evidence="2">Leaf</tissue>
    </source>
</reference>